<dbReference type="InterPro" id="IPR046829">
    <property type="entry name" value="Calmod_bind_C"/>
</dbReference>
<evidence type="ECO:0000256" key="2">
    <source>
        <dbReference type="ARBA" id="ARBA00007214"/>
    </source>
</evidence>
<feature type="compositionally biased region" description="Basic and acidic residues" evidence="8">
    <location>
        <begin position="1"/>
        <end position="24"/>
    </location>
</feature>
<gene>
    <name evidence="12" type="ORF">M0R45_023107</name>
</gene>
<dbReference type="GO" id="GO:0043565">
    <property type="term" value="F:sequence-specific DNA binding"/>
    <property type="evidence" value="ECO:0007669"/>
    <property type="project" value="TreeGrafter"/>
</dbReference>
<evidence type="ECO:0000256" key="5">
    <source>
        <dbReference type="ARBA" id="ARBA00023159"/>
    </source>
</evidence>
<evidence type="ECO:0000256" key="6">
    <source>
        <dbReference type="ARBA" id="ARBA00023163"/>
    </source>
</evidence>
<name>A0AAW1WNK0_RUBAR</name>
<comment type="similarity">
    <text evidence="2">Belongs to the plant ACBP60 protein family.</text>
</comment>
<dbReference type="GO" id="GO:0005516">
    <property type="term" value="F:calmodulin binding"/>
    <property type="evidence" value="ECO:0007669"/>
    <property type="project" value="InterPro"/>
</dbReference>
<evidence type="ECO:0000256" key="8">
    <source>
        <dbReference type="SAM" id="MobiDB-lite"/>
    </source>
</evidence>
<keyword evidence="13" id="KW-1185">Reference proteome</keyword>
<protein>
    <recommendedName>
        <fullName evidence="14">Calmodulin-binding protein 60 A-like</fullName>
    </recommendedName>
</protein>
<accession>A0AAW1WNK0</accession>
<keyword evidence="3" id="KW-0805">Transcription regulation</keyword>
<dbReference type="GO" id="GO:0005634">
    <property type="term" value="C:nucleus"/>
    <property type="evidence" value="ECO:0007669"/>
    <property type="project" value="UniProtKB-SubCell"/>
</dbReference>
<reference evidence="12 13" key="1">
    <citation type="journal article" date="2023" name="G3 (Bethesda)">
        <title>A chromosome-length genome assembly and annotation of blackberry (Rubus argutus, cv. 'Hillquist').</title>
        <authorList>
            <person name="Bruna T."/>
            <person name="Aryal R."/>
            <person name="Dudchenko O."/>
            <person name="Sargent D.J."/>
            <person name="Mead D."/>
            <person name="Buti M."/>
            <person name="Cavallini A."/>
            <person name="Hytonen T."/>
            <person name="Andres J."/>
            <person name="Pham M."/>
            <person name="Weisz D."/>
            <person name="Mascagni F."/>
            <person name="Usai G."/>
            <person name="Natali L."/>
            <person name="Bassil N."/>
            <person name="Fernandez G.E."/>
            <person name="Lomsadze A."/>
            <person name="Armour M."/>
            <person name="Olukolu B."/>
            <person name="Poorten T."/>
            <person name="Britton C."/>
            <person name="Davik J."/>
            <person name="Ashrafi H."/>
            <person name="Aiden E.L."/>
            <person name="Borodovsky M."/>
            <person name="Worthington M."/>
        </authorList>
    </citation>
    <scope>NUCLEOTIDE SEQUENCE [LARGE SCALE GENOMIC DNA]</scope>
    <source>
        <strain evidence="12">PI 553951</strain>
    </source>
</reference>
<evidence type="ECO:0000259" key="9">
    <source>
        <dbReference type="Pfam" id="PF07887"/>
    </source>
</evidence>
<evidence type="ECO:0000313" key="12">
    <source>
        <dbReference type="EMBL" id="KAK9925842.1"/>
    </source>
</evidence>
<organism evidence="12 13">
    <name type="scientific">Rubus argutus</name>
    <name type="common">Southern blackberry</name>
    <dbReference type="NCBI Taxonomy" id="59490"/>
    <lineage>
        <taxon>Eukaryota</taxon>
        <taxon>Viridiplantae</taxon>
        <taxon>Streptophyta</taxon>
        <taxon>Embryophyta</taxon>
        <taxon>Tracheophyta</taxon>
        <taxon>Spermatophyta</taxon>
        <taxon>Magnoliopsida</taxon>
        <taxon>eudicotyledons</taxon>
        <taxon>Gunneridae</taxon>
        <taxon>Pentapetalae</taxon>
        <taxon>rosids</taxon>
        <taxon>fabids</taxon>
        <taxon>Rosales</taxon>
        <taxon>Rosaceae</taxon>
        <taxon>Rosoideae</taxon>
        <taxon>Rosoideae incertae sedis</taxon>
        <taxon>Rubus</taxon>
    </lineage>
</organism>
<dbReference type="EMBL" id="JBEDUW010000005">
    <property type="protein sequence ID" value="KAK9925842.1"/>
    <property type="molecule type" value="Genomic_DNA"/>
</dbReference>
<evidence type="ECO:0000256" key="7">
    <source>
        <dbReference type="ARBA" id="ARBA00023242"/>
    </source>
</evidence>
<proteinExistence type="inferred from homology"/>
<dbReference type="PANTHER" id="PTHR31713">
    <property type="entry name" value="OS02G0177800 PROTEIN"/>
    <property type="match status" value="1"/>
</dbReference>
<keyword evidence="4" id="KW-0238">DNA-binding</keyword>
<dbReference type="Proteomes" id="UP001457282">
    <property type="component" value="Unassembled WGS sequence"/>
</dbReference>
<evidence type="ECO:0000259" key="11">
    <source>
        <dbReference type="Pfam" id="PF20452"/>
    </source>
</evidence>
<dbReference type="Pfam" id="PF20451">
    <property type="entry name" value="Calmod_bind_M"/>
    <property type="match status" value="1"/>
</dbReference>
<evidence type="ECO:0000313" key="13">
    <source>
        <dbReference type="Proteomes" id="UP001457282"/>
    </source>
</evidence>
<dbReference type="PANTHER" id="PTHR31713:SF14">
    <property type="entry name" value="CALMODULIN-BINDING PROTEIN 60 A"/>
    <property type="match status" value="1"/>
</dbReference>
<evidence type="ECO:0000256" key="3">
    <source>
        <dbReference type="ARBA" id="ARBA00023015"/>
    </source>
</evidence>
<dbReference type="AlphaFoldDB" id="A0AAW1WNK0"/>
<comment type="subcellular location">
    <subcellularLocation>
        <location evidence="1">Nucleus</location>
    </subcellularLocation>
</comment>
<evidence type="ECO:0008006" key="14">
    <source>
        <dbReference type="Google" id="ProtNLM"/>
    </source>
</evidence>
<feature type="domain" description="Calmodulin binding protein C-terminal" evidence="11">
    <location>
        <begin position="319"/>
        <end position="380"/>
    </location>
</feature>
<dbReference type="InterPro" id="IPR046831">
    <property type="entry name" value="Calmodulin_bind_N"/>
</dbReference>
<sequence>MSHKRHQEEGKPRSEGTSNPEDKRRRTTFQNVVSEIMKLHTVQHLLEPILEPLIRKVVREEVELALRKHLNNMKQNCEKETQPSESRILKLQFLNSLSLPVFTGARIEAEESSSIQVALVDCFTGQIVKSGPESSAKVEIVVLEGDFDGEEGDNWTPEEFKNNIVREREGKKPLLTGEAVLNLYEGVGSVSEISFTDNSSWTRSRRFRLGARVVDNFDGIRVREAKTESFIVRDHRGELYKKHHPPALLDEVWRLEKIGKDGAFHKRLTRENIRTVKDFLTLLFVDPPRLRHILGTGMSTKMWEVTVEHAQTCTLDKRIYLYCSPGSQQRTGVVFNVVGQVMYLLLECEYVPLSKLSETQKVDAQNLVLSAFEQWGEVVSFDDEASLLGGGSSNVATVLQTSSSPRGDDFPGSKFMATQKIGGFDYTQPPASSPDIISSIYSVGATSGLDDYALHNIDGMGLRYDQTLTFPGQVANSLICDPDSIAHAFCDDDHLQFFDTDLQSQNILPESPADLQSAVDGFLLTQRSTAAVAAIDKAQRGWTKLFSVLKWFSIRRRVRNRVRDIPRY</sequence>
<keyword evidence="5" id="KW-0010">Activator</keyword>
<evidence type="ECO:0000259" key="10">
    <source>
        <dbReference type="Pfam" id="PF20451"/>
    </source>
</evidence>
<dbReference type="Pfam" id="PF07887">
    <property type="entry name" value="Calmodulin_bind"/>
    <property type="match status" value="1"/>
</dbReference>
<dbReference type="GO" id="GO:0003700">
    <property type="term" value="F:DNA-binding transcription factor activity"/>
    <property type="evidence" value="ECO:0007669"/>
    <property type="project" value="TreeGrafter"/>
</dbReference>
<dbReference type="GO" id="GO:0080142">
    <property type="term" value="P:regulation of salicylic acid biosynthetic process"/>
    <property type="evidence" value="ECO:0007669"/>
    <property type="project" value="TreeGrafter"/>
</dbReference>
<comment type="caution">
    <text evidence="12">The sequence shown here is derived from an EMBL/GenBank/DDBJ whole genome shotgun (WGS) entry which is preliminary data.</text>
</comment>
<keyword evidence="6" id="KW-0804">Transcription</keyword>
<feature type="domain" description="Calmodulin binding protein-like N-terminal" evidence="9">
    <location>
        <begin position="89"/>
        <end position="235"/>
    </location>
</feature>
<evidence type="ECO:0000256" key="1">
    <source>
        <dbReference type="ARBA" id="ARBA00004123"/>
    </source>
</evidence>
<dbReference type="InterPro" id="IPR046830">
    <property type="entry name" value="Calmod_bind_M"/>
</dbReference>
<keyword evidence="7" id="KW-0539">Nucleus</keyword>
<feature type="domain" description="Calmodulin binding protein central" evidence="10">
    <location>
        <begin position="248"/>
        <end position="313"/>
    </location>
</feature>
<dbReference type="Pfam" id="PF20452">
    <property type="entry name" value="Calmod_bind_C"/>
    <property type="match status" value="1"/>
</dbReference>
<dbReference type="InterPro" id="IPR012416">
    <property type="entry name" value="CBP60"/>
</dbReference>
<feature type="region of interest" description="Disordered" evidence="8">
    <location>
        <begin position="1"/>
        <end position="25"/>
    </location>
</feature>
<evidence type="ECO:0000256" key="4">
    <source>
        <dbReference type="ARBA" id="ARBA00023125"/>
    </source>
</evidence>